<evidence type="ECO:0000313" key="5">
    <source>
        <dbReference type="EMBL" id="MFD1218595.1"/>
    </source>
</evidence>
<dbReference type="PANTHER" id="PTHR39190">
    <property type="entry name" value="FLAGELLAR ASSEMBLY FACTOR FLIW"/>
    <property type="match status" value="1"/>
</dbReference>
<keyword evidence="6" id="KW-1185">Reference proteome</keyword>
<keyword evidence="4" id="KW-0143">Chaperone</keyword>
<comment type="caution">
    <text evidence="5">The sequence shown here is derived from an EMBL/GenBank/DDBJ whole genome shotgun (WGS) entry which is preliminary data.</text>
</comment>
<dbReference type="InterPro" id="IPR003775">
    <property type="entry name" value="Flagellar_assembly_factor_FliW"/>
</dbReference>
<dbReference type="Gene3D" id="2.30.290.10">
    <property type="entry name" value="BH3618-like"/>
    <property type="match status" value="1"/>
</dbReference>
<protein>
    <recommendedName>
        <fullName evidence="4">Flagellar assembly factor FliW</fullName>
    </recommendedName>
</protein>
<comment type="subunit">
    <text evidence="4">Interacts with translational regulator CsrA and flagellin(s).</text>
</comment>
<keyword evidence="2 4" id="KW-1005">Bacterial flagellum biogenesis</keyword>
<dbReference type="PANTHER" id="PTHR39190:SF1">
    <property type="entry name" value="FLAGELLAR ASSEMBLY FACTOR FLIW"/>
    <property type="match status" value="1"/>
</dbReference>
<keyword evidence="3 4" id="KW-0810">Translation regulation</keyword>
<evidence type="ECO:0000256" key="1">
    <source>
        <dbReference type="ARBA" id="ARBA00022490"/>
    </source>
</evidence>
<dbReference type="EMBL" id="JBHTLU010000003">
    <property type="protein sequence ID" value="MFD1218595.1"/>
    <property type="molecule type" value="Genomic_DNA"/>
</dbReference>
<keyword evidence="5" id="KW-0282">Flagellum</keyword>
<evidence type="ECO:0000256" key="2">
    <source>
        <dbReference type="ARBA" id="ARBA00022795"/>
    </source>
</evidence>
<keyword evidence="5" id="KW-0969">Cilium</keyword>
<evidence type="ECO:0000256" key="4">
    <source>
        <dbReference type="HAMAP-Rule" id="MF_01185"/>
    </source>
</evidence>
<name>A0ABW3UFH4_9BACL</name>
<dbReference type="Proteomes" id="UP001597180">
    <property type="component" value="Unassembled WGS sequence"/>
</dbReference>
<accession>A0ABW3UFH4</accession>
<dbReference type="Pfam" id="PF02623">
    <property type="entry name" value="FliW"/>
    <property type="match status" value="1"/>
</dbReference>
<keyword evidence="1 4" id="KW-0963">Cytoplasm</keyword>
<organism evidence="5 6">
    <name type="scientific">Paenibacillus vulneris</name>
    <dbReference type="NCBI Taxonomy" id="1133364"/>
    <lineage>
        <taxon>Bacteria</taxon>
        <taxon>Bacillati</taxon>
        <taxon>Bacillota</taxon>
        <taxon>Bacilli</taxon>
        <taxon>Bacillales</taxon>
        <taxon>Paenibacillaceae</taxon>
        <taxon>Paenibacillus</taxon>
    </lineage>
</organism>
<sequence length="143" mass="16257">MILDSSRLGKITVDEQEFITFPTGIPGFEELKTYAIVTPDPDLPLSYLQSVENPELSFIIVDPFLFEPSYEFILSETAKEELKASLEQDIVVWSIVSVRDDFKNATHNLLAPLVINMKERLGKQVILQNTPYKTRHRLFAANG</sequence>
<dbReference type="InterPro" id="IPR024046">
    <property type="entry name" value="Flagellar_assmbl_FliW_dom_sf"/>
</dbReference>
<comment type="subcellular location">
    <subcellularLocation>
        <location evidence="4">Cytoplasm</location>
    </subcellularLocation>
</comment>
<dbReference type="RefSeq" id="WP_179136271.1">
    <property type="nucleotide sequence ID" value="NZ_BAABJG010000047.1"/>
</dbReference>
<evidence type="ECO:0000256" key="3">
    <source>
        <dbReference type="ARBA" id="ARBA00022845"/>
    </source>
</evidence>
<keyword evidence="5" id="KW-0966">Cell projection</keyword>
<gene>
    <name evidence="4 5" type="primary">fliW</name>
    <name evidence="5" type="ORF">ACFQ4B_00560</name>
</gene>
<dbReference type="SUPFAM" id="SSF141457">
    <property type="entry name" value="BH3618-like"/>
    <property type="match status" value="1"/>
</dbReference>
<evidence type="ECO:0000313" key="6">
    <source>
        <dbReference type="Proteomes" id="UP001597180"/>
    </source>
</evidence>
<comment type="similarity">
    <text evidence="4">Belongs to the FliW family.</text>
</comment>
<proteinExistence type="inferred from homology"/>
<reference evidence="6" key="1">
    <citation type="journal article" date="2019" name="Int. J. Syst. Evol. Microbiol.">
        <title>The Global Catalogue of Microorganisms (GCM) 10K type strain sequencing project: providing services to taxonomists for standard genome sequencing and annotation.</title>
        <authorList>
            <consortium name="The Broad Institute Genomics Platform"/>
            <consortium name="The Broad Institute Genome Sequencing Center for Infectious Disease"/>
            <person name="Wu L."/>
            <person name="Ma J."/>
        </authorList>
    </citation>
    <scope>NUCLEOTIDE SEQUENCE [LARGE SCALE GENOMIC DNA]</scope>
    <source>
        <strain evidence="6">CCUG 53270</strain>
    </source>
</reference>
<dbReference type="NCBIfam" id="NF009793">
    <property type="entry name" value="PRK13285.1-1"/>
    <property type="match status" value="1"/>
</dbReference>
<comment type="function">
    <text evidence="4">Acts as an anti-CsrA protein, binds CsrA and prevents it from repressing translation of its target genes, one of which is flagellin. Binds to flagellin and participates in the assembly of the flagellum.</text>
</comment>
<dbReference type="HAMAP" id="MF_01185">
    <property type="entry name" value="FliW"/>
    <property type="match status" value="1"/>
</dbReference>